<evidence type="ECO:0000313" key="2">
    <source>
        <dbReference type="Proteomes" id="UP000031338"/>
    </source>
</evidence>
<gene>
    <name evidence="1" type="ORF">NJ75_02436</name>
</gene>
<dbReference type="RefSeq" id="WP_039334821.1">
    <property type="nucleotide sequence ID" value="NZ_JRVC01000011.1"/>
</dbReference>
<keyword evidence="2" id="KW-1185">Reference proteome</keyword>
<reference evidence="1 2" key="1">
    <citation type="submission" date="2014-10" db="EMBL/GenBank/DDBJ databases">
        <title>Draft genome sequence of Novosphingobium subterraneum DSM 12447.</title>
        <authorList>
            <person name="Gan H.M."/>
            <person name="Gan H.Y."/>
            <person name="Savka M.A."/>
        </authorList>
    </citation>
    <scope>NUCLEOTIDE SEQUENCE [LARGE SCALE GENOMIC DNA]</scope>
    <source>
        <strain evidence="1 2">DSM 12447</strain>
    </source>
</reference>
<dbReference type="Proteomes" id="UP000031338">
    <property type="component" value="Unassembled WGS sequence"/>
</dbReference>
<accession>A0A0B9A5D7</accession>
<protein>
    <submittedName>
        <fullName evidence="1">Uncharacterized protein</fullName>
    </submittedName>
</protein>
<organism evidence="1 2">
    <name type="scientific">Novosphingobium subterraneum</name>
    <dbReference type="NCBI Taxonomy" id="48936"/>
    <lineage>
        <taxon>Bacteria</taxon>
        <taxon>Pseudomonadati</taxon>
        <taxon>Pseudomonadota</taxon>
        <taxon>Alphaproteobacteria</taxon>
        <taxon>Sphingomonadales</taxon>
        <taxon>Sphingomonadaceae</taxon>
        <taxon>Novosphingobium</taxon>
    </lineage>
</organism>
<dbReference type="PATRIC" id="fig|48936.3.peg.2446"/>
<comment type="caution">
    <text evidence="1">The sequence shown here is derived from an EMBL/GenBank/DDBJ whole genome shotgun (WGS) entry which is preliminary data.</text>
</comment>
<dbReference type="STRING" id="48936.NJ75_02436"/>
<name>A0A0B9A5D7_9SPHN</name>
<dbReference type="EMBL" id="JRVC01000011">
    <property type="protein sequence ID" value="KHS45831.1"/>
    <property type="molecule type" value="Genomic_DNA"/>
</dbReference>
<proteinExistence type="predicted"/>
<dbReference type="AlphaFoldDB" id="A0A0B9A5D7"/>
<evidence type="ECO:0000313" key="1">
    <source>
        <dbReference type="EMBL" id="KHS45831.1"/>
    </source>
</evidence>
<sequence>MISRREPGWDAKSISAVIAQHYGGRLASLFEAHGWPERGQSMMPAQGQRIVSVYGSVEAFERAHERGVAGNYVLNPLAALEEPYPKVVLTAYWGFTPEDWPCLTFTDEGRLRTILAETEPGFLGVVYGNNTASVPKEMRGRVIGIYQLSHRTGHTEAFLSPAGLKRKLAVEPKAGSWNHAFRALRAWQVAPDSAPLVADFANETYATERGMAISRYGAFLTRAEARKILDLELVPRPLFGADMISDFVLEPGREALKPSRPGPVSQSAYVVREAEGPKHLYILQLEGSADHFLGYPSAGRRIIKVGFSRSPAVRRDDHNRALPAGAFSWRVLKSTLDEGLEPYPVAAHAKAGEQAMVTDLTHAGQSLGGEFFLADGEAIERAWAMGKNTAGSAIR</sequence>